<feature type="transmembrane region" description="Helical" evidence="10">
    <location>
        <begin position="598"/>
        <end position="614"/>
    </location>
</feature>
<gene>
    <name evidence="16" type="ORF">Nans01_19240</name>
</gene>
<protein>
    <submittedName>
        <fullName evidence="16">Na+/H+ antiporter subunit A</fullName>
    </submittedName>
</protein>
<feature type="transmembrane region" description="Helical" evidence="10">
    <location>
        <begin position="830"/>
        <end position="852"/>
    </location>
</feature>
<proteinExistence type="predicted"/>
<feature type="transmembrane region" description="Helical" evidence="10">
    <location>
        <begin position="402"/>
        <end position="425"/>
    </location>
</feature>
<evidence type="ECO:0000259" key="15">
    <source>
        <dbReference type="Pfam" id="PF20501"/>
    </source>
</evidence>
<keyword evidence="4" id="KW-1003">Cell membrane</keyword>
<evidence type="ECO:0000256" key="4">
    <source>
        <dbReference type="ARBA" id="ARBA00022475"/>
    </source>
</evidence>
<evidence type="ECO:0000256" key="10">
    <source>
        <dbReference type="SAM" id="Phobius"/>
    </source>
</evidence>
<feature type="domain" description="Na+/H+ antiporter MnhB subunit-related protein" evidence="13">
    <location>
        <begin position="831"/>
        <end position="953"/>
    </location>
</feature>
<keyword evidence="3" id="KW-0050">Antiport</keyword>
<evidence type="ECO:0000256" key="1">
    <source>
        <dbReference type="ARBA" id="ARBA00004651"/>
    </source>
</evidence>
<dbReference type="GO" id="GO:0015297">
    <property type="term" value="F:antiporter activity"/>
    <property type="evidence" value="ECO:0007669"/>
    <property type="project" value="UniProtKB-KW"/>
</dbReference>
<dbReference type="GO" id="GO:0005886">
    <property type="term" value="C:plasma membrane"/>
    <property type="evidence" value="ECO:0007669"/>
    <property type="project" value="UniProtKB-SubCell"/>
</dbReference>
<dbReference type="InterPro" id="IPR007182">
    <property type="entry name" value="MnhB"/>
</dbReference>
<evidence type="ECO:0000313" key="17">
    <source>
        <dbReference type="Proteomes" id="UP001165092"/>
    </source>
</evidence>
<feature type="transmembrane region" description="Helical" evidence="10">
    <location>
        <begin position="445"/>
        <end position="467"/>
    </location>
</feature>
<accession>A0A9W6P5W2</accession>
<name>A0A9W6P5W2_9ACTN</name>
<dbReference type="AlphaFoldDB" id="A0A9W6P5W2"/>
<comment type="caution">
    <text evidence="16">The sequence shown here is derived from an EMBL/GenBank/DDBJ whole genome shotgun (WGS) entry which is preliminary data.</text>
</comment>
<feature type="transmembrane region" description="Helical" evidence="10">
    <location>
        <begin position="238"/>
        <end position="254"/>
    </location>
</feature>
<evidence type="ECO:0000256" key="3">
    <source>
        <dbReference type="ARBA" id="ARBA00022449"/>
    </source>
</evidence>
<dbReference type="Pfam" id="PF04039">
    <property type="entry name" value="MnhB"/>
    <property type="match status" value="1"/>
</dbReference>
<dbReference type="GO" id="GO:0006811">
    <property type="term" value="P:monoatomic ion transport"/>
    <property type="evidence" value="ECO:0007669"/>
    <property type="project" value="UniProtKB-KW"/>
</dbReference>
<evidence type="ECO:0000259" key="12">
    <source>
        <dbReference type="Pfam" id="PF00662"/>
    </source>
</evidence>
<evidence type="ECO:0000256" key="5">
    <source>
        <dbReference type="ARBA" id="ARBA00022692"/>
    </source>
</evidence>
<dbReference type="Pfam" id="PF20501">
    <property type="entry name" value="MbhE"/>
    <property type="match status" value="1"/>
</dbReference>
<feature type="domain" description="NADH:quinone oxidoreductase/Mrp antiporter transmembrane" evidence="11">
    <location>
        <begin position="126"/>
        <end position="407"/>
    </location>
</feature>
<feature type="transmembrane region" description="Helical" evidence="10">
    <location>
        <begin position="890"/>
        <end position="913"/>
    </location>
</feature>
<dbReference type="InterPro" id="IPR050616">
    <property type="entry name" value="CPA3_Na-H_Antiporter_A"/>
</dbReference>
<feature type="transmembrane region" description="Helical" evidence="10">
    <location>
        <begin position="266"/>
        <end position="286"/>
    </location>
</feature>
<dbReference type="NCBIfam" id="NF009284">
    <property type="entry name" value="PRK12644.1"/>
    <property type="match status" value="1"/>
</dbReference>
<feature type="transmembrane region" description="Helical" evidence="10">
    <location>
        <begin position="128"/>
        <end position="146"/>
    </location>
</feature>
<dbReference type="Pfam" id="PF13244">
    <property type="entry name" value="MbhD"/>
    <property type="match status" value="1"/>
</dbReference>
<feature type="transmembrane region" description="Helical" evidence="10">
    <location>
        <begin position="158"/>
        <end position="181"/>
    </location>
</feature>
<feature type="transmembrane region" description="Helical" evidence="10">
    <location>
        <begin position="363"/>
        <end position="382"/>
    </location>
</feature>
<feature type="domain" description="MrpA C-terminal/MbhE" evidence="15">
    <location>
        <begin position="678"/>
        <end position="763"/>
    </location>
</feature>
<feature type="transmembrane region" description="Helical" evidence="10">
    <location>
        <begin position="683"/>
        <end position="701"/>
    </location>
</feature>
<feature type="transmembrane region" description="Helical" evidence="10">
    <location>
        <begin position="858"/>
        <end position="878"/>
    </location>
</feature>
<sequence length="985" mass="103879">MLWLLTAHFVAAALAPLLVRWWGRNAFLVLAAVPAVTTAWAVAQLPGIMAGTPVELTIPWAPAFSLELAFRLDVLGLAMTLIAAGIGTLILVYCSRYFGDAEPGLGRFAGVFTAFAGAMLGLVMVDDLIQLFVFWELTTVFSYLLIGHYTERRDSRRAASMALVVTTLGGLSLLVGVVMLGEIGGTYRISLLVADPPSGTPVAVALALILVGALSKSAILPFSLWLPAAMQAPTPVSGYLHAAAMVKAGVYLVARLTPGFGDVAVWQYTTLVLGSATMVAAGWKALRQNDLKLVLAYGTVSQLGFLTAILGAGTRDTALAGLAMLCAHAVFKAPLFLVVGIIDHSTGTRDLRELSGLRTSMPVVFWASVLALASMAGLPPMAGFVAKEAVFAAFEYSGSPVLLTVLAALVIGSVLTVAYSLRFLWGAFFDKPGIAPTPVHAPGPLFTAPVVLLSALGLLGGLTTRWIDPVLAGYADTVAFNAGNAPAHLALWHGLNFALLLSALCVAGGLALFHWRSAVTWAGNRFALPDPAGTYRRIVFHTVNFATQVTGLTQRGSLPIYLGTTLVTLVVVSAVPIINGRLWLMETPAVRFWDTPVQLIPAVIVVLAALWVLVVRGRLFAVVLVGVTGYGTAALFALQGAPDLALTQFLVETVSLVVFVLVLRRLPTRFSTPVLRARRVWNLLIGAATGLLVASMAYFALAGRRTDSISGGYPAAAEEAGGHNIVSVLLVDVRAWDTMGEISVLAAVAAGVASLLFVRRRTRTLRTAVGLNPFSVPLAPIRASAAAGPPDDQWRPLALQSALGSVTVRTDERPLWLPGVLAMAQERRSVIFEVIARLLFPVIILLSVFLLITGHSSVGGGFAGGIVAGLGLIVRYLAGGRHELYLALRLQPGVLIGLGLAIATGTALAGAVLGTEILAGGAYDLHLPFMEPVHLTSSLAFDVGVYLLVIGLIQDILYSLGARIDEQMENDQRAARSRHNEEVSA</sequence>
<dbReference type="Proteomes" id="UP001165092">
    <property type="component" value="Unassembled WGS sequence"/>
</dbReference>
<feature type="transmembrane region" description="Helical" evidence="10">
    <location>
        <begin position="558"/>
        <end position="578"/>
    </location>
</feature>
<feature type="transmembrane region" description="Helical" evidence="10">
    <location>
        <begin position="318"/>
        <end position="342"/>
    </location>
</feature>
<feature type="transmembrane region" description="Helical" evidence="10">
    <location>
        <begin position="619"/>
        <end position="638"/>
    </location>
</feature>
<reference evidence="16" key="1">
    <citation type="submission" date="2023-02" db="EMBL/GenBank/DDBJ databases">
        <title>Nocardiopsis ansamitocini NBRC 112285.</title>
        <authorList>
            <person name="Ichikawa N."/>
            <person name="Sato H."/>
            <person name="Tonouchi N."/>
        </authorList>
    </citation>
    <scope>NUCLEOTIDE SEQUENCE</scope>
    <source>
        <strain evidence="16">NBRC 112285</strain>
    </source>
</reference>
<dbReference type="InterPro" id="IPR025383">
    <property type="entry name" value="MrpA_C/MbhD"/>
</dbReference>
<dbReference type="Pfam" id="PF00361">
    <property type="entry name" value="Proton_antipo_M"/>
    <property type="match status" value="1"/>
</dbReference>
<feature type="transmembrane region" description="Helical" evidence="10">
    <location>
        <begin position="644"/>
        <end position="663"/>
    </location>
</feature>
<evidence type="ECO:0000256" key="6">
    <source>
        <dbReference type="ARBA" id="ARBA00022989"/>
    </source>
</evidence>
<feature type="transmembrane region" description="Helical" evidence="10">
    <location>
        <begin position="74"/>
        <end position="93"/>
    </location>
</feature>
<keyword evidence="17" id="KW-1185">Reference proteome</keyword>
<feature type="transmembrane region" description="Helical" evidence="10">
    <location>
        <begin position="490"/>
        <end position="515"/>
    </location>
</feature>
<organism evidence="16 17">
    <name type="scientific">Nocardiopsis ansamitocini</name>
    <dbReference type="NCBI Taxonomy" id="1670832"/>
    <lineage>
        <taxon>Bacteria</taxon>
        <taxon>Bacillati</taxon>
        <taxon>Actinomycetota</taxon>
        <taxon>Actinomycetes</taxon>
        <taxon>Streptosporangiales</taxon>
        <taxon>Nocardiopsidaceae</taxon>
        <taxon>Nocardiopsis</taxon>
    </lineage>
</organism>
<evidence type="ECO:0000259" key="13">
    <source>
        <dbReference type="Pfam" id="PF04039"/>
    </source>
</evidence>
<evidence type="ECO:0000256" key="8">
    <source>
        <dbReference type="ARBA" id="ARBA00023136"/>
    </source>
</evidence>
<evidence type="ECO:0000259" key="11">
    <source>
        <dbReference type="Pfam" id="PF00361"/>
    </source>
</evidence>
<feature type="transmembrane region" description="Helical" evidence="10">
    <location>
        <begin position="739"/>
        <end position="758"/>
    </location>
</feature>
<dbReference type="PANTHER" id="PTHR43373">
    <property type="entry name" value="NA(+)/H(+) ANTIPORTER SUBUNIT"/>
    <property type="match status" value="1"/>
</dbReference>
<evidence type="ECO:0000256" key="2">
    <source>
        <dbReference type="ARBA" id="ARBA00022448"/>
    </source>
</evidence>
<dbReference type="InterPro" id="IPR001750">
    <property type="entry name" value="ND/Mrp_TM"/>
</dbReference>
<keyword evidence="8 10" id="KW-0472">Membrane</keyword>
<keyword evidence="2" id="KW-0813">Transport</keyword>
<dbReference type="PRINTS" id="PR01434">
    <property type="entry name" value="NADHDHGNASE5"/>
</dbReference>
<dbReference type="EMBL" id="BSQG01000002">
    <property type="protein sequence ID" value="GLU47573.1"/>
    <property type="molecule type" value="Genomic_DNA"/>
</dbReference>
<feature type="transmembrane region" description="Helical" evidence="10">
    <location>
        <begin position="201"/>
        <end position="226"/>
    </location>
</feature>
<dbReference type="InterPro" id="IPR046806">
    <property type="entry name" value="MrpA_C/MbhE"/>
</dbReference>
<evidence type="ECO:0000259" key="14">
    <source>
        <dbReference type="Pfam" id="PF13244"/>
    </source>
</evidence>
<evidence type="ECO:0000256" key="9">
    <source>
        <dbReference type="RuleBase" id="RU000320"/>
    </source>
</evidence>
<feature type="transmembrane region" description="Helical" evidence="10">
    <location>
        <begin position="293"/>
        <end position="312"/>
    </location>
</feature>
<feature type="transmembrane region" description="Helical" evidence="10">
    <location>
        <begin position="933"/>
        <end position="953"/>
    </location>
</feature>
<keyword evidence="6 10" id="KW-1133">Transmembrane helix</keyword>
<dbReference type="PANTHER" id="PTHR43373:SF1">
    <property type="entry name" value="NA(+)_H(+) ANTIPORTER SUBUNIT A"/>
    <property type="match status" value="1"/>
</dbReference>
<evidence type="ECO:0000256" key="7">
    <source>
        <dbReference type="ARBA" id="ARBA00023065"/>
    </source>
</evidence>
<evidence type="ECO:0000313" key="16">
    <source>
        <dbReference type="EMBL" id="GLU47573.1"/>
    </source>
</evidence>
<dbReference type="InterPro" id="IPR001516">
    <property type="entry name" value="Proton_antipo_N"/>
</dbReference>
<feature type="domain" description="NADH-Ubiquinone oxidoreductase (complex I) chain 5 N-terminal" evidence="12">
    <location>
        <begin position="63"/>
        <end position="108"/>
    </location>
</feature>
<keyword evidence="5 9" id="KW-0812">Transmembrane</keyword>
<feature type="transmembrane region" description="Helical" evidence="10">
    <location>
        <begin position="105"/>
        <end position="122"/>
    </location>
</feature>
<feature type="domain" description="MrpA C-terminal/MbhD" evidence="14">
    <location>
        <begin position="603"/>
        <end position="667"/>
    </location>
</feature>
<dbReference type="Pfam" id="PF00662">
    <property type="entry name" value="Proton_antipo_N"/>
    <property type="match status" value="1"/>
</dbReference>
<comment type="subcellular location">
    <subcellularLocation>
        <location evidence="1">Cell membrane</location>
        <topology evidence="1">Multi-pass membrane protein</topology>
    </subcellularLocation>
    <subcellularLocation>
        <location evidence="9">Membrane</location>
        <topology evidence="9">Multi-pass membrane protein</topology>
    </subcellularLocation>
</comment>
<keyword evidence="7" id="KW-0406">Ion transport</keyword>